<dbReference type="CDD" id="cd00136">
    <property type="entry name" value="PDZ_canonical"/>
    <property type="match status" value="1"/>
</dbReference>
<dbReference type="InterPro" id="IPR036034">
    <property type="entry name" value="PDZ_sf"/>
</dbReference>
<dbReference type="EMBL" id="BTSX01000003">
    <property type="protein sequence ID" value="GMS88384.1"/>
    <property type="molecule type" value="Genomic_DNA"/>
</dbReference>
<protein>
    <recommendedName>
        <fullName evidence="1">PDZ domain-containing protein</fullName>
    </recommendedName>
</protein>
<name>A0AAV5SZN7_9BILA</name>
<feature type="domain" description="PDZ" evidence="1">
    <location>
        <begin position="117"/>
        <end position="195"/>
    </location>
</feature>
<dbReference type="AlphaFoldDB" id="A0AAV5SZN7"/>
<feature type="non-terminal residue" evidence="2">
    <location>
        <position position="1"/>
    </location>
</feature>
<evidence type="ECO:0000259" key="1">
    <source>
        <dbReference type="PROSITE" id="PS50106"/>
    </source>
</evidence>
<dbReference type="InterPro" id="IPR051109">
    <property type="entry name" value="MAM_complex_regulator"/>
</dbReference>
<dbReference type="PANTHER" id="PTHR14063">
    <property type="entry name" value="PROTEIN LIN-7 HOMOLOG"/>
    <property type="match status" value="1"/>
</dbReference>
<dbReference type="SMART" id="SM00228">
    <property type="entry name" value="PDZ"/>
    <property type="match status" value="2"/>
</dbReference>
<reference evidence="2" key="1">
    <citation type="submission" date="2023-10" db="EMBL/GenBank/DDBJ databases">
        <title>Genome assembly of Pristionchus species.</title>
        <authorList>
            <person name="Yoshida K."/>
            <person name="Sommer R.J."/>
        </authorList>
    </citation>
    <scope>NUCLEOTIDE SEQUENCE</scope>
    <source>
        <strain evidence="2">RS0144</strain>
    </source>
</reference>
<dbReference type="Pfam" id="PF00595">
    <property type="entry name" value="PDZ"/>
    <property type="match status" value="2"/>
</dbReference>
<accession>A0AAV5SZN7</accession>
<evidence type="ECO:0000313" key="3">
    <source>
        <dbReference type="Proteomes" id="UP001432027"/>
    </source>
</evidence>
<comment type="caution">
    <text evidence="2">The sequence shown here is derived from an EMBL/GenBank/DDBJ whole genome shotgun (WGS) entry which is preliminary data.</text>
</comment>
<dbReference type="SUPFAM" id="SSF50156">
    <property type="entry name" value="PDZ domain-like"/>
    <property type="match status" value="2"/>
</dbReference>
<gene>
    <name evidence="2" type="ORF">PENTCL1PPCAC_10559</name>
</gene>
<feature type="domain" description="PDZ" evidence="1">
    <location>
        <begin position="13"/>
        <end position="76"/>
    </location>
</feature>
<dbReference type="InterPro" id="IPR001478">
    <property type="entry name" value="PDZ"/>
</dbReference>
<organism evidence="2 3">
    <name type="scientific">Pristionchus entomophagus</name>
    <dbReference type="NCBI Taxonomy" id="358040"/>
    <lineage>
        <taxon>Eukaryota</taxon>
        <taxon>Metazoa</taxon>
        <taxon>Ecdysozoa</taxon>
        <taxon>Nematoda</taxon>
        <taxon>Chromadorea</taxon>
        <taxon>Rhabditida</taxon>
        <taxon>Rhabditina</taxon>
        <taxon>Diplogasteromorpha</taxon>
        <taxon>Diplogasteroidea</taxon>
        <taxon>Neodiplogasteridae</taxon>
        <taxon>Pristionchus</taxon>
    </lineage>
</organism>
<keyword evidence="3" id="KW-1185">Reference proteome</keyword>
<proteinExistence type="predicted"/>
<feature type="non-terminal residue" evidence="2">
    <location>
        <position position="196"/>
    </location>
</feature>
<dbReference type="Gene3D" id="2.30.42.10">
    <property type="match status" value="2"/>
</dbReference>
<dbReference type="Proteomes" id="UP001432027">
    <property type="component" value="Unassembled WGS sequence"/>
</dbReference>
<evidence type="ECO:0000313" key="2">
    <source>
        <dbReference type="EMBL" id="GMS88384.1"/>
    </source>
</evidence>
<dbReference type="PROSITE" id="PS50106">
    <property type="entry name" value="PDZ"/>
    <property type="match status" value="2"/>
</dbReference>
<sequence length="196" mass="22101">KDKNCDSRTNTRTVVLPKGKDGLFGVNYIGNSIRSVKAGWPAEVHGVKRGDQIISMNEVNVESLSFVNITDLFKTARTSGRITMVFRINPERLKDMEMIYLNNNKAEDSVPKSKIRTVTLHKDEYGLQGFFHSGTTISHVRQLGPAGRAGVKEGDQIVSINGVKVETHEDVMEHRYIEKIRDVDTEVRLVLRHNPE</sequence>